<comment type="caution">
    <text evidence="1">The sequence shown here is derived from an EMBL/GenBank/DDBJ whole genome shotgun (WGS) entry which is preliminary data.</text>
</comment>
<protein>
    <recommendedName>
        <fullName evidence="3">Holin</fullName>
    </recommendedName>
</protein>
<dbReference type="Proteomes" id="UP000766595">
    <property type="component" value="Unassembled WGS sequence"/>
</dbReference>
<dbReference type="EMBL" id="JAHHZF010000030">
    <property type="protein sequence ID" value="MBT9293310.1"/>
    <property type="molecule type" value="Genomic_DNA"/>
</dbReference>
<dbReference type="AlphaFoldDB" id="A0A947D8X8"/>
<accession>A0A947D8X8</accession>
<sequence length="70" mass="7127">MDLNTTKSLVTSKTFWGAAVAVAASVAGLAGFTVSAADQITLVDQIDRLIAVAGAGYAIYGRVVANRKIG</sequence>
<evidence type="ECO:0008006" key="3">
    <source>
        <dbReference type="Google" id="ProtNLM"/>
    </source>
</evidence>
<proteinExistence type="predicted"/>
<dbReference type="RefSeq" id="WP_261971798.1">
    <property type="nucleotide sequence ID" value="NZ_JAHHZF010000030.1"/>
</dbReference>
<reference evidence="1 2" key="1">
    <citation type="submission" date="2021-06" db="EMBL/GenBank/DDBJ databases">
        <authorList>
            <person name="Grouzdev D.S."/>
            <person name="Koziaeva V."/>
        </authorList>
    </citation>
    <scope>NUCLEOTIDE SEQUENCE [LARGE SCALE GENOMIC DNA]</scope>
    <source>
        <strain evidence="1 2">22</strain>
    </source>
</reference>
<keyword evidence="2" id="KW-1185">Reference proteome</keyword>
<organism evidence="1 2">
    <name type="scientific">Prosthecodimorpha staleyi</name>
    <dbReference type="NCBI Taxonomy" id="2840188"/>
    <lineage>
        <taxon>Bacteria</taxon>
        <taxon>Pseudomonadati</taxon>
        <taxon>Pseudomonadota</taxon>
        <taxon>Alphaproteobacteria</taxon>
        <taxon>Hyphomicrobiales</taxon>
        <taxon>Ancalomicrobiaceae</taxon>
        <taxon>Prosthecodimorpha</taxon>
    </lineage>
</organism>
<gene>
    <name evidence="1" type="ORF">KL771_27910</name>
</gene>
<evidence type="ECO:0000313" key="1">
    <source>
        <dbReference type="EMBL" id="MBT9293310.1"/>
    </source>
</evidence>
<evidence type="ECO:0000313" key="2">
    <source>
        <dbReference type="Proteomes" id="UP000766595"/>
    </source>
</evidence>
<name>A0A947D8X8_9HYPH</name>